<gene>
    <name evidence="8" type="ORF">MPH_00339</name>
</gene>
<dbReference type="InterPro" id="IPR007219">
    <property type="entry name" value="XnlR_reg_dom"/>
</dbReference>
<dbReference type="Gene3D" id="4.10.240.10">
    <property type="entry name" value="Zn(2)-C6 fungal-type DNA-binding domain"/>
    <property type="match status" value="1"/>
</dbReference>
<keyword evidence="6" id="KW-0539">Nucleus</keyword>
<accession>K2SBK9</accession>
<evidence type="ECO:0000313" key="9">
    <source>
        <dbReference type="Proteomes" id="UP000007129"/>
    </source>
</evidence>
<dbReference type="SMART" id="SM00066">
    <property type="entry name" value="GAL4"/>
    <property type="match status" value="1"/>
</dbReference>
<feature type="non-terminal residue" evidence="8">
    <location>
        <position position="465"/>
    </location>
</feature>
<dbReference type="STRING" id="1126212.K2SBK9"/>
<proteinExistence type="predicted"/>
<dbReference type="PROSITE" id="PS50048">
    <property type="entry name" value="ZN2_CY6_FUNGAL_2"/>
    <property type="match status" value="1"/>
</dbReference>
<dbReference type="SUPFAM" id="SSF57701">
    <property type="entry name" value="Zn2/Cys6 DNA-binding domain"/>
    <property type="match status" value="1"/>
</dbReference>
<dbReference type="HOGENOM" id="CLU_611165_0_0_1"/>
<name>K2SBK9_MACPH</name>
<comment type="subcellular location">
    <subcellularLocation>
        <location evidence="1">Nucleus</location>
    </subcellularLocation>
</comment>
<dbReference type="eggNOG" id="ENOG502SNEM">
    <property type="taxonomic scope" value="Eukaryota"/>
</dbReference>
<evidence type="ECO:0000256" key="4">
    <source>
        <dbReference type="ARBA" id="ARBA00022771"/>
    </source>
</evidence>
<dbReference type="OrthoDB" id="3945418at2759"/>
<comment type="caution">
    <text evidence="8">The sequence shown here is derived from an EMBL/GenBank/DDBJ whole genome shotgun (WGS) entry which is preliminary data.</text>
</comment>
<dbReference type="AlphaFoldDB" id="K2SBK9"/>
<dbReference type="Pfam" id="PF04082">
    <property type="entry name" value="Fungal_trans"/>
    <property type="match status" value="1"/>
</dbReference>
<dbReference type="GO" id="GO:0005634">
    <property type="term" value="C:nucleus"/>
    <property type="evidence" value="ECO:0007669"/>
    <property type="project" value="UniProtKB-SubCell"/>
</dbReference>
<organism evidence="8 9">
    <name type="scientific">Macrophomina phaseolina (strain MS6)</name>
    <name type="common">Charcoal rot fungus</name>
    <dbReference type="NCBI Taxonomy" id="1126212"/>
    <lineage>
        <taxon>Eukaryota</taxon>
        <taxon>Fungi</taxon>
        <taxon>Dikarya</taxon>
        <taxon>Ascomycota</taxon>
        <taxon>Pezizomycotina</taxon>
        <taxon>Dothideomycetes</taxon>
        <taxon>Dothideomycetes incertae sedis</taxon>
        <taxon>Botryosphaeriales</taxon>
        <taxon>Botryosphaeriaceae</taxon>
        <taxon>Macrophomina</taxon>
    </lineage>
</organism>
<dbReference type="InterPro" id="IPR051059">
    <property type="entry name" value="VerF-like"/>
</dbReference>
<dbReference type="InParanoid" id="K2SBK9"/>
<evidence type="ECO:0000256" key="1">
    <source>
        <dbReference type="ARBA" id="ARBA00004123"/>
    </source>
</evidence>
<dbReference type="VEuPathDB" id="FungiDB:MPH_00339"/>
<dbReference type="PANTHER" id="PTHR40626:SF1">
    <property type="entry name" value="TRANSCRIPTION FACTOR WITH C2H2 AND ZN(2)-CYS(6) DNA BINDING DOMAIN (EUROFUNG)"/>
    <property type="match status" value="1"/>
</dbReference>
<feature type="domain" description="Zn(2)-C6 fungal-type" evidence="7">
    <location>
        <begin position="48"/>
        <end position="77"/>
    </location>
</feature>
<dbReference type="GO" id="GO:0006351">
    <property type="term" value="P:DNA-templated transcription"/>
    <property type="evidence" value="ECO:0007669"/>
    <property type="project" value="InterPro"/>
</dbReference>
<dbReference type="CDD" id="cd00067">
    <property type="entry name" value="GAL4"/>
    <property type="match status" value="1"/>
</dbReference>
<dbReference type="Pfam" id="PF00172">
    <property type="entry name" value="Zn_clus"/>
    <property type="match status" value="1"/>
</dbReference>
<evidence type="ECO:0000256" key="6">
    <source>
        <dbReference type="ARBA" id="ARBA00023242"/>
    </source>
</evidence>
<keyword evidence="4" id="KW-0863">Zinc-finger</keyword>
<evidence type="ECO:0000256" key="3">
    <source>
        <dbReference type="ARBA" id="ARBA00022737"/>
    </source>
</evidence>
<evidence type="ECO:0000259" key="7">
    <source>
        <dbReference type="PROSITE" id="PS50048"/>
    </source>
</evidence>
<dbReference type="PANTHER" id="PTHR40626">
    <property type="entry name" value="MIP31509P"/>
    <property type="match status" value="1"/>
</dbReference>
<keyword evidence="5" id="KW-0862">Zinc</keyword>
<evidence type="ECO:0000256" key="5">
    <source>
        <dbReference type="ARBA" id="ARBA00022833"/>
    </source>
</evidence>
<protein>
    <recommendedName>
        <fullName evidence="7">Zn(2)-C6 fungal-type domain-containing protein</fullName>
    </recommendedName>
</protein>
<dbReference type="InterPro" id="IPR036864">
    <property type="entry name" value="Zn2-C6_fun-type_DNA-bd_sf"/>
</dbReference>
<dbReference type="GO" id="GO:0000978">
    <property type="term" value="F:RNA polymerase II cis-regulatory region sequence-specific DNA binding"/>
    <property type="evidence" value="ECO:0007669"/>
    <property type="project" value="InterPro"/>
</dbReference>
<keyword evidence="3" id="KW-0677">Repeat</keyword>
<dbReference type="Proteomes" id="UP000007129">
    <property type="component" value="Unassembled WGS sequence"/>
</dbReference>
<reference evidence="8 9" key="1">
    <citation type="journal article" date="2012" name="BMC Genomics">
        <title>Tools to kill: Genome of one of the most destructive plant pathogenic fungi Macrophomina phaseolina.</title>
        <authorList>
            <person name="Islam M.S."/>
            <person name="Haque M.S."/>
            <person name="Islam M.M."/>
            <person name="Emdad E.M."/>
            <person name="Halim A."/>
            <person name="Hossen Q.M.M."/>
            <person name="Hossain M.Z."/>
            <person name="Ahmed B."/>
            <person name="Rahim S."/>
            <person name="Rahman M.S."/>
            <person name="Alam M.M."/>
            <person name="Hou S."/>
            <person name="Wan X."/>
            <person name="Saito J.A."/>
            <person name="Alam M."/>
        </authorList>
    </citation>
    <scope>NUCLEOTIDE SEQUENCE [LARGE SCALE GENOMIC DNA]</scope>
    <source>
        <strain evidence="8 9">MS6</strain>
    </source>
</reference>
<dbReference type="GO" id="GO:0000785">
    <property type="term" value="C:chromatin"/>
    <property type="evidence" value="ECO:0007669"/>
    <property type="project" value="TreeGrafter"/>
</dbReference>
<dbReference type="InterPro" id="IPR001138">
    <property type="entry name" value="Zn2Cys6_DnaBD"/>
</dbReference>
<evidence type="ECO:0000256" key="2">
    <source>
        <dbReference type="ARBA" id="ARBA00022723"/>
    </source>
</evidence>
<dbReference type="EMBL" id="AHHD01000022">
    <property type="protein sequence ID" value="EKG22317.1"/>
    <property type="molecule type" value="Genomic_DNA"/>
</dbReference>
<dbReference type="GO" id="GO:0008270">
    <property type="term" value="F:zinc ion binding"/>
    <property type="evidence" value="ECO:0007669"/>
    <property type="project" value="UniProtKB-KW"/>
</dbReference>
<evidence type="ECO:0000313" key="8">
    <source>
        <dbReference type="EMBL" id="EKG22317.1"/>
    </source>
</evidence>
<keyword evidence="2" id="KW-0479">Metal-binding</keyword>
<sequence length="465" mass="53056">MSQGLYTQHPFTSPRKNADIVRRHTKICPKRDASISLSPDKRGRKPQSCDSCLQTKSSCDRGTPCRRCYSGGLPCSYLRRDTATYSFQSIIPQAERSYGPVVSCGRAEISFLLRLTDPSIESITEVFSVEAAQVEDIHSEDFGDAEPGQEAYGEQWPLDYSSPIKINENLYDTESSQQKSVWLEGRMERIITELSTSYTSEQRQNFDIESAQSLFTVKNLREFTSAYFRGSHRQMPLLHRPTFDIRRVSLPLLLAIFLAGSAYSAPMDHVISARQFLRPAEDYIYHYLSVLPIAASDEGGDKHLEVLQAALIVSKLQLHINKSETRRRIRTQRHPSLVAALRLRGWPTKGYKLSPTLSWEDFISNETRIRLITWTFLFDSFLTISLLNPPQMTVPEMEFNVPCNEQLFEAKTASEFYNLLSADLSCGLEPSFSSLVLDFLREESHCNRDFSPTFLSRQHFLLLIC</sequence>
<dbReference type="CDD" id="cd12148">
    <property type="entry name" value="fungal_TF_MHR"/>
    <property type="match status" value="1"/>
</dbReference>
<dbReference type="GO" id="GO:0000981">
    <property type="term" value="F:DNA-binding transcription factor activity, RNA polymerase II-specific"/>
    <property type="evidence" value="ECO:0007669"/>
    <property type="project" value="InterPro"/>
</dbReference>